<dbReference type="AlphaFoldDB" id="A0A453BLZ7"/>
<sequence length="247" mass="27796">MLGVARPTYSSPVKNMRAEDDVRSCCCSSMFAIFWLPRTSSRHNRYCLNSHLLLTLGPLLSSWPTGGRLGPLSRHNKHLCRTATRSRLRGKRSRGIRDPPTVSSRVNEPAVGAHHWPARQPPPAHWGQPAFVGPAARPAISERLGPRAPHDEQDARHRIERLARSLALKGESSTGPTCFEPHIPEEPFSKGFTLVSWTRGYEPSWPTVHGPSLWPTDVTREDNRSLDLIHDQDGLTQRLGTYFKDYF</sequence>
<reference evidence="2" key="4">
    <citation type="submission" date="2019-03" db="UniProtKB">
        <authorList>
            <consortium name="EnsemblPlants"/>
        </authorList>
    </citation>
    <scope>IDENTIFICATION</scope>
</reference>
<reference evidence="3" key="1">
    <citation type="journal article" date="2014" name="Science">
        <title>Ancient hybridizations among the ancestral genomes of bread wheat.</title>
        <authorList>
            <consortium name="International Wheat Genome Sequencing Consortium,"/>
            <person name="Marcussen T."/>
            <person name="Sandve S.R."/>
            <person name="Heier L."/>
            <person name="Spannagl M."/>
            <person name="Pfeifer M."/>
            <person name="Jakobsen K.S."/>
            <person name="Wulff B.B."/>
            <person name="Steuernagel B."/>
            <person name="Mayer K.F."/>
            <person name="Olsen O.A."/>
        </authorList>
    </citation>
    <scope>NUCLEOTIDE SEQUENCE [LARGE SCALE GENOMIC DNA]</scope>
    <source>
        <strain evidence="3">cv. AL8/78</strain>
    </source>
</reference>
<dbReference type="Proteomes" id="UP000015105">
    <property type="component" value="Chromosome 2D"/>
</dbReference>
<reference evidence="2" key="3">
    <citation type="journal article" date="2017" name="Nature">
        <title>Genome sequence of the progenitor of the wheat D genome Aegilops tauschii.</title>
        <authorList>
            <person name="Luo M.C."/>
            <person name="Gu Y.Q."/>
            <person name="Puiu D."/>
            <person name="Wang H."/>
            <person name="Twardziok S.O."/>
            <person name="Deal K.R."/>
            <person name="Huo N."/>
            <person name="Zhu T."/>
            <person name="Wang L."/>
            <person name="Wang Y."/>
            <person name="McGuire P.E."/>
            <person name="Liu S."/>
            <person name="Long H."/>
            <person name="Ramasamy R.K."/>
            <person name="Rodriguez J.C."/>
            <person name="Van S.L."/>
            <person name="Yuan L."/>
            <person name="Wang Z."/>
            <person name="Xia Z."/>
            <person name="Xiao L."/>
            <person name="Anderson O.D."/>
            <person name="Ouyang S."/>
            <person name="Liang Y."/>
            <person name="Zimin A.V."/>
            <person name="Pertea G."/>
            <person name="Qi P."/>
            <person name="Bennetzen J.L."/>
            <person name="Dai X."/>
            <person name="Dawson M.W."/>
            <person name="Muller H.G."/>
            <person name="Kugler K."/>
            <person name="Rivarola-Duarte L."/>
            <person name="Spannagl M."/>
            <person name="Mayer K.F.X."/>
            <person name="Lu F.H."/>
            <person name="Bevan M.W."/>
            <person name="Leroy P."/>
            <person name="Li P."/>
            <person name="You F.M."/>
            <person name="Sun Q."/>
            <person name="Liu Z."/>
            <person name="Lyons E."/>
            <person name="Wicker T."/>
            <person name="Salzberg S.L."/>
            <person name="Devos K.M."/>
            <person name="Dvorak J."/>
        </authorList>
    </citation>
    <scope>NUCLEOTIDE SEQUENCE [LARGE SCALE GENOMIC DNA]</scope>
    <source>
        <strain evidence="2">cv. AL8/78</strain>
    </source>
</reference>
<evidence type="ECO:0000313" key="2">
    <source>
        <dbReference type="EnsemblPlants" id="AET2Gv20559500.1"/>
    </source>
</evidence>
<keyword evidence="3" id="KW-1185">Reference proteome</keyword>
<protein>
    <submittedName>
        <fullName evidence="2">Uncharacterized protein</fullName>
    </submittedName>
</protein>
<proteinExistence type="predicted"/>
<name>A0A453BLZ7_AEGTS</name>
<feature type="region of interest" description="Disordered" evidence="1">
    <location>
        <begin position="86"/>
        <end position="108"/>
    </location>
</feature>
<dbReference type="EnsemblPlants" id="AET2Gv20559500.1">
    <property type="protein sequence ID" value="AET2Gv20559500.1"/>
    <property type="gene ID" value="AET2Gv20559500"/>
</dbReference>
<evidence type="ECO:0000313" key="3">
    <source>
        <dbReference type="Proteomes" id="UP000015105"/>
    </source>
</evidence>
<dbReference type="Gramene" id="AET2Gv20559500.1">
    <property type="protein sequence ID" value="AET2Gv20559500.1"/>
    <property type="gene ID" value="AET2Gv20559500"/>
</dbReference>
<reference evidence="3" key="2">
    <citation type="journal article" date="2017" name="Nat. Plants">
        <title>The Aegilops tauschii genome reveals multiple impacts of transposons.</title>
        <authorList>
            <person name="Zhao G."/>
            <person name="Zou C."/>
            <person name="Li K."/>
            <person name="Wang K."/>
            <person name="Li T."/>
            <person name="Gao L."/>
            <person name="Zhang X."/>
            <person name="Wang H."/>
            <person name="Yang Z."/>
            <person name="Liu X."/>
            <person name="Jiang W."/>
            <person name="Mao L."/>
            <person name="Kong X."/>
            <person name="Jiao Y."/>
            <person name="Jia J."/>
        </authorList>
    </citation>
    <scope>NUCLEOTIDE SEQUENCE [LARGE SCALE GENOMIC DNA]</scope>
    <source>
        <strain evidence="3">cv. AL8/78</strain>
    </source>
</reference>
<organism evidence="2 3">
    <name type="scientific">Aegilops tauschii subsp. strangulata</name>
    <name type="common">Goatgrass</name>
    <dbReference type="NCBI Taxonomy" id="200361"/>
    <lineage>
        <taxon>Eukaryota</taxon>
        <taxon>Viridiplantae</taxon>
        <taxon>Streptophyta</taxon>
        <taxon>Embryophyta</taxon>
        <taxon>Tracheophyta</taxon>
        <taxon>Spermatophyta</taxon>
        <taxon>Magnoliopsida</taxon>
        <taxon>Liliopsida</taxon>
        <taxon>Poales</taxon>
        <taxon>Poaceae</taxon>
        <taxon>BOP clade</taxon>
        <taxon>Pooideae</taxon>
        <taxon>Triticodae</taxon>
        <taxon>Triticeae</taxon>
        <taxon>Triticinae</taxon>
        <taxon>Aegilops</taxon>
    </lineage>
</organism>
<accession>A0A453BLZ7</accession>
<reference evidence="2" key="5">
    <citation type="journal article" date="2021" name="G3 (Bethesda)">
        <title>Aegilops tauschii genome assembly Aet v5.0 features greater sequence contiguity and improved annotation.</title>
        <authorList>
            <person name="Wang L."/>
            <person name="Zhu T."/>
            <person name="Rodriguez J.C."/>
            <person name="Deal K.R."/>
            <person name="Dubcovsky J."/>
            <person name="McGuire P.E."/>
            <person name="Lux T."/>
            <person name="Spannagl M."/>
            <person name="Mayer K.F.X."/>
            <person name="Baldrich P."/>
            <person name="Meyers B.C."/>
            <person name="Huo N."/>
            <person name="Gu Y.Q."/>
            <person name="Zhou H."/>
            <person name="Devos K.M."/>
            <person name="Bennetzen J.L."/>
            <person name="Unver T."/>
            <person name="Budak H."/>
            <person name="Gulick P.J."/>
            <person name="Galiba G."/>
            <person name="Kalapos B."/>
            <person name="Nelson D.R."/>
            <person name="Li P."/>
            <person name="You F.M."/>
            <person name="Luo M.C."/>
            <person name="Dvorak J."/>
        </authorList>
    </citation>
    <scope>NUCLEOTIDE SEQUENCE [LARGE SCALE GENOMIC DNA]</scope>
    <source>
        <strain evidence="2">cv. AL8/78</strain>
    </source>
</reference>
<evidence type="ECO:0000256" key="1">
    <source>
        <dbReference type="SAM" id="MobiDB-lite"/>
    </source>
</evidence>